<dbReference type="GO" id="GO:0008270">
    <property type="term" value="F:zinc ion binding"/>
    <property type="evidence" value="ECO:0007669"/>
    <property type="project" value="InterPro"/>
</dbReference>
<proteinExistence type="predicted"/>
<dbReference type="InterPro" id="IPR001138">
    <property type="entry name" value="Zn2Cys6_DnaBD"/>
</dbReference>
<dbReference type="GO" id="GO:0003677">
    <property type="term" value="F:DNA binding"/>
    <property type="evidence" value="ECO:0007669"/>
    <property type="project" value="UniProtKB-KW"/>
</dbReference>
<dbReference type="GeneID" id="70247460"/>
<gene>
    <name evidence="7" type="ORF">BGW36DRAFT_387844</name>
</gene>
<dbReference type="Proteomes" id="UP001201262">
    <property type="component" value="Unassembled WGS sequence"/>
</dbReference>
<dbReference type="AlphaFoldDB" id="A0AAD4KHB5"/>
<dbReference type="SUPFAM" id="SSF57701">
    <property type="entry name" value="Zn2/Cys6 DNA-binding domain"/>
    <property type="match status" value="1"/>
</dbReference>
<dbReference type="SMART" id="SM00066">
    <property type="entry name" value="GAL4"/>
    <property type="match status" value="1"/>
</dbReference>
<evidence type="ECO:0000256" key="2">
    <source>
        <dbReference type="ARBA" id="ARBA00023125"/>
    </source>
</evidence>
<evidence type="ECO:0000313" key="7">
    <source>
        <dbReference type="EMBL" id="KAH8691202.1"/>
    </source>
</evidence>
<feature type="domain" description="Zn(2)-C6 fungal-type" evidence="6">
    <location>
        <begin position="25"/>
        <end position="55"/>
    </location>
</feature>
<evidence type="ECO:0000256" key="5">
    <source>
        <dbReference type="SAM" id="MobiDB-lite"/>
    </source>
</evidence>
<dbReference type="Pfam" id="PF00172">
    <property type="entry name" value="Zn_clus"/>
    <property type="match status" value="1"/>
</dbReference>
<dbReference type="PROSITE" id="PS50048">
    <property type="entry name" value="ZN2_CY6_FUNGAL_2"/>
    <property type="match status" value="1"/>
</dbReference>
<dbReference type="InterPro" id="IPR036864">
    <property type="entry name" value="Zn2-C6_fun-type_DNA-bd_sf"/>
</dbReference>
<dbReference type="GO" id="GO:0001228">
    <property type="term" value="F:DNA-binding transcription activator activity, RNA polymerase II-specific"/>
    <property type="evidence" value="ECO:0007669"/>
    <property type="project" value="TreeGrafter"/>
</dbReference>
<keyword evidence="8" id="KW-1185">Reference proteome</keyword>
<evidence type="ECO:0000313" key="8">
    <source>
        <dbReference type="Proteomes" id="UP001201262"/>
    </source>
</evidence>
<keyword evidence="2" id="KW-0238">DNA-binding</keyword>
<dbReference type="PROSITE" id="PS00463">
    <property type="entry name" value="ZN2_CY6_FUNGAL_1"/>
    <property type="match status" value="1"/>
</dbReference>
<feature type="region of interest" description="Disordered" evidence="5">
    <location>
        <begin position="95"/>
        <end position="129"/>
    </location>
</feature>
<keyword evidence="1" id="KW-0805">Transcription regulation</keyword>
<evidence type="ECO:0000256" key="1">
    <source>
        <dbReference type="ARBA" id="ARBA00023015"/>
    </source>
</evidence>
<keyword evidence="3" id="KW-0804">Transcription</keyword>
<dbReference type="Gene3D" id="4.10.240.10">
    <property type="entry name" value="Zn(2)-C6 fungal-type DNA-binding domain"/>
    <property type="match status" value="1"/>
</dbReference>
<reference evidence="7" key="1">
    <citation type="submission" date="2021-12" db="EMBL/GenBank/DDBJ databases">
        <title>Convergent genome expansion in fungi linked to evolution of root-endophyte symbiosis.</title>
        <authorList>
            <consortium name="DOE Joint Genome Institute"/>
            <person name="Ke Y.-H."/>
            <person name="Bonito G."/>
            <person name="Liao H.-L."/>
            <person name="Looney B."/>
            <person name="Rojas-Flechas A."/>
            <person name="Nash J."/>
            <person name="Hameed K."/>
            <person name="Schadt C."/>
            <person name="Martin F."/>
            <person name="Crous P.W."/>
            <person name="Miettinen O."/>
            <person name="Magnuson J.K."/>
            <person name="Labbe J."/>
            <person name="Jacobson D."/>
            <person name="Doktycz M.J."/>
            <person name="Veneault-Fourrey C."/>
            <person name="Kuo A."/>
            <person name="Mondo S."/>
            <person name="Calhoun S."/>
            <person name="Riley R."/>
            <person name="Ohm R."/>
            <person name="LaButti K."/>
            <person name="Andreopoulos B."/>
            <person name="Pangilinan J."/>
            <person name="Nolan M."/>
            <person name="Tritt A."/>
            <person name="Clum A."/>
            <person name="Lipzen A."/>
            <person name="Daum C."/>
            <person name="Barry K."/>
            <person name="Grigoriev I.V."/>
            <person name="Vilgalys R."/>
        </authorList>
    </citation>
    <scope>NUCLEOTIDE SEQUENCE</scope>
    <source>
        <strain evidence="7">PMI_201</strain>
    </source>
</reference>
<keyword evidence="4" id="KW-0539">Nucleus</keyword>
<dbReference type="PANTHER" id="PTHR47784">
    <property type="entry name" value="STEROL UPTAKE CONTROL PROTEIN 2"/>
    <property type="match status" value="1"/>
</dbReference>
<evidence type="ECO:0000259" key="6">
    <source>
        <dbReference type="PROSITE" id="PS50048"/>
    </source>
</evidence>
<dbReference type="InterPro" id="IPR053157">
    <property type="entry name" value="Sterol_Uptake_Regulator"/>
</dbReference>
<evidence type="ECO:0000256" key="3">
    <source>
        <dbReference type="ARBA" id="ARBA00023163"/>
    </source>
</evidence>
<dbReference type="EMBL" id="JAJTJA010000012">
    <property type="protein sequence ID" value="KAH8691202.1"/>
    <property type="molecule type" value="Genomic_DNA"/>
</dbReference>
<protein>
    <recommendedName>
        <fullName evidence="6">Zn(2)-C6 fungal-type domain-containing protein</fullName>
    </recommendedName>
</protein>
<sequence>MKSTVAIPPEMKTGLRRSHVKSRHGCGQCKSRRKKCDERPPVCSNCKRRKLKCDYEDLFNTESSASASSSLETAEGNAEELNIVFEFSQIVSHSAISENPPKPTRATEGQGNAHEESSDDPNAGHSPADAFPLMIQYPSNLAYSDQPGQANELIFHFLTIAGHTLAHDNIAFQYWQQIAYSIPQTHDFVRHTLLAFSSLHIAHLQPQNSQKYLMLTSHHHGIAITRFKEQVQVVDGSNCDAVFIFSALLILTELGLMHPVWNGDNVDTDPVDKLMQQLTVTRNVLVLWRDAPLFRTESMIRELVGHGRHPHTNAIVSEVNAILSYLEVLNQKMVTDLDERTTYSESIRELGASYYFTILRPKSWFSALRWAKGISPAFLMRLKARRPLALLILAQYCVLVRRTSRNHWWMRGWSEQIFNHVVSLLDSQWMPYLRSATIAMNEDQ</sequence>
<dbReference type="RefSeq" id="XP_046067294.1">
    <property type="nucleotide sequence ID" value="XM_046217173.1"/>
</dbReference>
<organism evidence="7 8">
    <name type="scientific">Talaromyces proteolyticus</name>
    <dbReference type="NCBI Taxonomy" id="1131652"/>
    <lineage>
        <taxon>Eukaryota</taxon>
        <taxon>Fungi</taxon>
        <taxon>Dikarya</taxon>
        <taxon>Ascomycota</taxon>
        <taxon>Pezizomycotina</taxon>
        <taxon>Eurotiomycetes</taxon>
        <taxon>Eurotiomycetidae</taxon>
        <taxon>Eurotiales</taxon>
        <taxon>Trichocomaceae</taxon>
        <taxon>Talaromyces</taxon>
        <taxon>Talaromyces sect. Bacilispori</taxon>
    </lineage>
</organism>
<name>A0AAD4KHB5_9EURO</name>
<dbReference type="PANTHER" id="PTHR47784:SF5">
    <property type="entry name" value="STEROL UPTAKE CONTROL PROTEIN 2"/>
    <property type="match status" value="1"/>
</dbReference>
<evidence type="ECO:0000256" key="4">
    <source>
        <dbReference type="ARBA" id="ARBA00023242"/>
    </source>
</evidence>
<dbReference type="CDD" id="cd00067">
    <property type="entry name" value="GAL4"/>
    <property type="match status" value="1"/>
</dbReference>
<comment type="caution">
    <text evidence="7">The sequence shown here is derived from an EMBL/GenBank/DDBJ whole genome shotgun (WGS) entry which is preliminary data.</text>
</comment>
<accession>A0AAD4KHB5</accession>